<feature type="region of interest" description="Disordered" evidence="1">
    <location>
        <begin position="1"/>
        <end position="40"/>
    </location>
</feature>
<reference evidence="4 5" key="1">
    <citation type="submission" date="2020-05" db="EMBL/GenBank/DDBJ databases">
        <title>Vigna angularis (adzuki bean) Var. LongXiaoDou No. 4 denovo assembly.</title>
        <authorList>
            <person name="Xiang H."/>
        </authorList>
    </citation>
    <scope>NUCLEOTIDE SEQUENCE [LARGE SCALE GENOMIC DNA]</scope>
    <source>
        <tissue evidence="4">Leaf</tissue>
    </source>
</reference>
<dbReference type="SUPFAM" id="SSF53474">
    <property type="entry name" value="alpha/beta-Hydrolases"/>
    <property type="match status" value="1"/>
</dbReference>
<name>A0A8T0KVG6_PHAAN</name>
<dbReference type="PANTHER" id="PTHR45763:SF51">
    <property type="entry name" value="ALPHA_BETA-HYDROLASES SUPERFAMILY PROTEIN"/>
    <property type="match status" value="1"/>
</dbReference>
<comment type="caution">
    <text evidence="4">The sequence shown here is derived from an EMBL/GenBank/DDBJ whole genome shotgun (WGS) entry which is preliminary data.</text>
</comment>
<dbReference type="EMBL" id="JABFOF010000003">
    <property type="protein sequence ID" value="KAG2403152.1"/>
    <property type="molecule type" value="Genomic_DNA"/>
</dbReference>
<feature type="compositionally biased region" description="Basic and acidic residues" evidence="1">
    <location>
        <begin position="17"/>
        <end position="37"/>
    </location>
</feature>
<evidence type="ECO:0000313" key="5">
    <source>
        <dbReference type="Proteomes" id="UP000743370"/>
    </source>
</evidence>
<dbReference type="Gene3D" id="3.40.50.1820">
    <property type="entry name" value="alpha/beta hydrolase"/>
    <property type="match status" value="1"/>
</dbReference>
<dbReference type="Proteomes" id="UP000743370">
    <property type="component" value="Unassembled WGS sequence"/>
</dbReference>
<sequence length="478" mass="53814">MLNDPRMQCASTSTHLHSPEYHKSRDHENTPHAEASMHARRHSISSFSDLGMPSLFGSYAPTPPLAHTVGGHYDNSVRGYFISQMATGVNRKISAASARAHTRRAKKSNSSQLPSGILGTALAVFFIGFLAWAYKVIQPPPPKICGTPDGPPITAPRIKLRDGRHLAYKEYGVSKDAAMYKIIYVHGFDNCRHDAVLAEALSPGIVEEMGIYILSFDRPGYGESDHDPKRTLKSIALDIEELADQLVLGSKFYVVGFSMGGQIVWNCLKYIPHRLAGVGLVAPVVNYWWPGLPANLTTEAYGQQNIQDQWALRVAHYVPWLTYWWNTQQWFPGSSVISGNPHIFSREDKEILAKMPSRKSYRIRQQGEYESLHRDLNIGFGNWEYSPLHLENPFPNSEASVHIWQGDDDVMVPVTLQQYIAQKLPWIIYHELPGSGHLFPLADEVESISPHVRNEELVIDVIDYDHGVFDSKDMVNRF</sequence>
<protein>
    <recommendedName>
        <fullName evidence="3">AB hydrolase-1 domain-containing protein</fullName>
    </recommendedName>
</protein>
<evidence type="ECO:0000313" key="4">
    <source>
        <dbReference type="EMBL" id="KAG2403152.1"/>
    </source>
</evidence>
<evidence type="ECO:0000259" key="3">
    <source>
        <dbReference type="Pfam" id="PF12697"/>
    </source>
</evidence>
<dbReference type="InterPro" id="IPR029058">
    <property type="entry name" value="AB_hydrolase_fold"/>
</dbReference>
<keyword evidence="2" id="KW-0472">Membrane</keyword>
<dbReference type="InterPro" id="IPR000073">
    <property type="entry name" value="AB_hydrolase_1"/>
</dbReference>
<dbReference type="PANTHER" id="PTHR45763">
    <property type="entry name" value="HYDROLASE, ALPHA/BETA FOLD FAMILY PROTEIN, EXPRESSED-RELATED"/>
    <property type="match status" value="1"/>
</dbReference>
<feature type="domain" description="AB hydrolase-1" evidence="3">
    <location>
        <begin position="182"/>
        <end position="442"/>
    </location>
</feature>
<accession>A0A8T0KVG6</accession>
<feature type="transmembrane region" description="Helical" evidence="2">
    <location>
        <begin position="113"/>
        <end position="134"/>
    </location>
</feature>
<dbReference type="Pfam" id="PF12697">
    <property type="entry name" value="Abhydrolase_6"/>
    <property type="match status" value="1"/>
</dbReference>
<evidence type="ECO:0000256" key="1">
    <source>
        <dbReference type="SAM" id="MobiDB-lite"/>
    </source>
</evidence>
<proteinExistence type="predicted"/>
<dbReference type="FunFam" id="3.40.50.1820:FF:000270">
    <property type="entry name" value="Alpha/beta-Hydrolases superfamily protein"/>
    <property type="match status" value="1"/>
</dbReference>
<organism evidence="4 5">
    <name type="scientific">Phaseolus angularis</name>
    <name type="common">Azuki bean</name>
    <name type="synonym">Vigna angularis</name>
    <dbReference type="NCBI Taxonomy" id="3914"/>
    <lineage>
        <taxon>Eukaryota</taxon>
        <taxon>Viridiplantae</taxon>
        <taxon>Streptophyta</taxon>
        <taxon>Embryophyta</taxon>
        <taxon>Tracheophyta</taxon>
        <taxon>Spermatophyta</taxon>
        <taxon>Magnoliopsida</taxon>
        <taxon>eudicotyledons</taxon>
        <taxon>Gunneridae</taxon>
        <taxon>Pentapetalae</taxon>
        <taxon>rosids</taxon>
        <taxon>fabids</taxon>
        <taxon>Fabales</taxon>
        <taxon>Fabaceae</taxon>
        <taxon>Papilionoideae</taxon>
        <taxon>50 kb inversion clade</taxon>
        <taxon>NPAAA clade</taxon>
        <taxon>indigoferoid/millettioid clade</taxon>
        <taxon>Phaseoleae</taxon>
        <taxon>Vigna</taxon>
    </lineage>
</organism>
<gene>
    <name evidence="4" type="ORF">HKW66_Vig0184380</name>
</gene>
<evidence type="ECO:0000256" key="2">
    <source>
        <dbReference type="SAM" id="Phobius"/>
    </source>
</evidence>
<keyword evidence="2" id="KW-1133">Transmembrane helix</keyword>
<dbReference type="AlphaFoldDB" id="A0A8T0KVG6"/>
<keyword evidence="2" id="KW-0812">Transmembrane</keyword>